<keyword evidence="1" id="KW-1133">Transmembrane helix</keyword>
<gene>
    <name evidence="3" type="ORF">SteCoe_31559</name>
</gene>
<dbReference type="AlphaFoldDB" id="A0A1R2B0Z2"/>
<feature type="transmembrane region" description="Helical" evidence="1">
    <location>
        <begin position="1071"/>
        <end position="1092"/>
    </location>
</feature>
<sequence length="1146" mass="132111">MSGLAFLIQLYCVFGFGIEDGAIFISNKTPNQIKTLFSNASSIIDVSSVSVNEIFSSFELHACIFIVDVTWTKSYLGLINSLSETFEVAYFTLSTESTKFMARYPLHNTKKCEAQSLSSLITFLAVEEYVLLSSTVHEDLSVADYLIDIMQEKIHSHITYPEGVQQVIADNIIGKMIKSKGIKALVIIDSTDALKTIEKAMESKKYITPGTIIIYSSRSFSQNHTSGTFKIEEYMSEKAKNQYEFDYFALINRLSKAQEYIEIELGSSVNKNNFIQALSKIYQSNILYSIINIQNNIEIPIGLIYQNSTNETIENNDFITNITETIYFPGNITHITSMKTKLVFSIANGTNEPYHAFQFPILSFVYEGANYAALRSNAKNEIPNFYIELFPTDCGISWYDPYWYKSCFEPLIDNLGIAMLTSFFADAIKGNLLTLRELSKVIPQVSPIGGSLILDNKEKYPELVKLETKADIYYTSRFMALKNLGYTDLLFLVPNETEQQRSDSKFIKYLIKSSGMRIINDDDHMFIPYNYTRLDFEKYYELFKYLKDTRCTVVFFLAYDLGMVIEAFYDAGFRKGGFIYVTDSGALHILDGIEEPYASKRKEIVEGSLILSYREYVGDYGKEIQKELLEMYSEITYMCMTFDTVSVVKEAIIYLLSTGDDYEDYNKLMSAIRKNKFTGCLGNVYFSIDGNSRASSQFLIQQIYYNLTIQTFESIDISYLDRFSSQLITIINPYVWPTGSPPPNYIPYSPCPFDSYEVHSSSKGIMVLCVISSLLFVICLVSCVFTLFKTKNEINLISSKKYISFDDYMFFLYFPLQFFQIIAMGPDQLAYKKFIKNFQVFFSLDFNLYFYIEFERFWHLFYSVFGFTIYWIFGCILLMLRLDVSLERFSITRELMDIYKIIIPSFGHLGFLPIVSMLMNIFVCIEGISDEITDSFLKQDCTVMCYNHNHKAIASITSIILLVFIPLTVYNRPLWEQTKISLHIQTKSKYLILLSLCQISFAILNKTLKFYDQLYHGIACSLITFGLLIFTILYRPYNYTRATISQCISLTAALWALVVATSFRNGSSLDIWIIVEIIGLIFVLICGTAIFYKFPQFLISEKGLEISKLFLFQFFKKYEDYAKYHRSLNNMTEEKYKTDEIPESEY</sequence>
<proteinExistence type="predicted"/>
<keyword evidence="4" id="KW-1185">Reference proteome</keyword>
<feature type="transmembrane region" description="Helical" evidence="1">
    <location>
        <begin position="808"/>
        <end position="826"/>
    </location>
</feature>
<name>A0A1R2B0Z2_9CILI</name>
<feature type="transmembrane region" description="Helical" evidence="1">
    <location>
        <begin position="901"/>
        <end position="923"/>
    </location>
</feature>
<dbReference type="Gene3D" id="3.40.50.2300">
    <property type="match status" value="2"/>
</dbReference>
<evidence type="ECO:0000256" key="1">
    <source>
        <dbReference type="SAM" id="Phobius"/>
    </source>
</evidence>
<protein>
    <recommendedName>
        <fullName evidence="5">Receptor ligand binding region domain-containing protein</fullName>
    </recommendedName>
</protein>
<comment type="caution">
    <text evidence="3">The sequence shown here is derived from an EMBL/GenBank/DDBJ whole genome shotgun (WGS) entry which is preliminary data.</text>
</comment>
<feature type="transmembrane region" description="Helical" evidence="1">
    <location>
        <begin position="990"/>
        <end position="1008"/>
    </location>
</feature>
<dbReference type="InterPro" id="IPR028082">
    <property type="entry name" value="Peripla_BP_I"/>
</dbReference>
<evidence type="ECO:0000256" key="2">
    <source>
        <dbReference type="SAM" id="SignalP"/>
    </source>
</evidence>
<dbReference type="EMBL" id="MPUH01001085">
    <property type="protein sequence ID" value="OMJ70463.1"/>
    <property type="molecule type" value="Genomic_DNA"/>
</dbReference>
<feature type="signal peptide" evidence="2">
    <location>
        <begin position="1"/>
        <end position="15"/>
    </location>
</feature>
<feature type="transmembrane region" description="Helical" evidence="1">
    <location>
        <begin position="765"/>
        <end position="788"/>
    </location>
</feature>
<dbReference type="OrthoDB" id="5984008at2759"/>
<feature type="transmembrane region" description="Helical" evidence="1">
    <location>
        <begin position="857"/>
        <end position="880"/>
    </location>
</feature>
<keyword evidence="2" id="KW-0732">Signal</keyword>
<evidence type="ECO:0008006" key="5">
    <source>
        <dbReference type="Google" id="ProtNLM"/>
    </source>
</evidence>
<dbReference type="Proteomes" id="UP000187209">
    <property type="component" value="Unassembled WGS sequence"/>
</dbReference>
<feature type="transmembrane region" description="Helical" evidence="1">
    <location>
        <begin position="1014"/>
        <end position="1035"/>
    </location>
</feature>
<organism evidence="3 4">
    <name type="scientific">Stentor coeruleus</name>
    <dbReference type="NCBI Taxonomy" id="5963"/>
    <lineage>
        <taxon>Eukaryota</taxon>
        <taxon>Sar</taxon>
        <taxon>Alveolata</taxon>
        <taxon>Ciliophora</taxon>
        <taxon>Postciliodesmatophora</taxon>
        <taxon>Heterotrichea</taxon>
        <taxon>Heterotrichida</taxon>
        <taxon>Stentoridae</taxon>
        <taxon>Stentor</taxon>
    </lineage>
</organism>
<reference evidence="3 4" key="1">
    <citation type="submission" date="2016-11" db="EMBL/GenBank/DDBJ databases">
        <title>The macronuclear genome of Stentor coeruleus: a giant cell with tiny introns.</title>
        <authorList>
            <person name="Slabodnick M."/>
            <person name="Ruby J.G."/>
            <person name="Reiff S.B."/>
            <person name="Swart E.C."/>
            <person name="Gosai S."/>
            <person name="Prabakaran S."/>
            <person name="Witkowska E."/>
            <person name="Larue G.E."/>
            <person name="Fisher S."/>
            <person name="Freeman R.M."/>
            <person name="Gunawardena J."/>
            <person name="Chu W."/>
            <person name="Stover N.A."/>
            <person name="Gregory B.D."/>
            <person name="Nowacki M."/>
            <person name="Derisi J."/>
            <person name="Roy S.W."/>
            <person name="Marshall W.F."/>
            <person name="Sood P."/>
        </authorList>
    </citation>
    <scope>NUCLEOTIDE SEQUENCE [LARGE SCALE GENOMIC DNA]</scope>
    <source>
        <strain evidence="3">WM001</strain>
    </source>
</reference>
<keyword evidence="1" id="KW-0472">Membrane</keyword>
<evidence type="ECO:0000313" key="4">
    <source>
        <dbReference type="Proteomes" id="UP000187209"/>
    </source>
</evidence>
<keyword evidence="1" id="KW-0812">Transmembrane</keyword>
<evidence type="ECO:0000313" key="3">
    <source>
        <dbReference type="EMBL" id="OMJ70463.1"/>
    </source>
</evidence>
<accession>A0A1R2B0Z2</accession>
<feature type="chain" id="PRO_5012909923" description="Receptor ligand binding region domain-containing protein" evidence="2">
    <location>
        <begin position="16"/>
        <end position="1146"/>
    </location>
</feature>
<feature type="transmembrane region" description="Helical" evidence="1">
    <location>
        <begin position="952"/>
        <end position="970"/>
    </location>
</feature>
<feature type="transmembrane region" description="Helical" evidence="1">
    <location>
        <begin position="1047"/>
        <end position="1065"/>
    </location>
</feature>
<dbReference type="SUPFAM" id="SSF53822">
    <property type="entry name" value="Periplasmic binding protein-like I"/>
    <property type="match status" value="1"/>
</dbReference>